<protein>
    <submittedName>
        <fullName evidence="1">WG repeat-containing protein</fullName>
    </submittedName>
</protein>
<proteinExistence type="predicted"/>
<name>A0A4U7JDG2_9FIRM</name>
<dbReference type="Proteomes" id="UP000306409">
    <property type="component" value="Chromosome"/>
</dbReference>
<keyword evidence="2" id="KW-1185">Reference proteome</keyword>
<gene>
    <name evidence="1" type="ORF">EHE19_003960</name>
</gene>
<dbReference type="EMBL" id="CP061336">
    <property type="protein sequence ID" value="QNU67640.1"/>
    <property type="molecule type" value="Genomic_DNA"/>
</dbReference>
<dbReference type="Gene3D" id="2.80.10.50">
    <property type="match status" value="1"/>
</dbReference>
<dbReference type="AlphaFoldDB" id="A0A4U7JDG2"/>
<sequence length="933" mass="103368">MMKRLMSIMLILCMVMTLLPYSAIAADSNTSTAESTNTAENQNYYDSDVTWLGTTSDYQKTLNVFFDSGLRKVELNNKYGLVDKNGVFVVQPIYDSIEAYYLHKERSETKSTNQNKKNETIFVDGYVQATRNGKMGLLDSKGKEVIPCNYDAVGLPSEGICRISKKTNGKTYIGYWNLALGKEIVAPNKYVLPKGYEDLGDAEGGTIYGFIMPDIGENRIAVVFDFYGGYALVPTAKVVNVTEECTNNRDSRERTLVYAQIIDKNGKEVLKGGPYPFNINPASIRDYPQTGAYMVYDQLSTKRIRMKMDTGGEVIFKSHLESGIVGPKGIIVTAQYHGGIWGNSAVGWYAPGAQMKVIPELSLALTYKCGYEGIKESAARFGVIDFSNKIIIPFGSTEHLDYDSDSKVFVTEMGKAILKPNGTKISGTEKRSNYLIVNGYTILGEKGDDTGKLVFSPKKLLSLKTGKTYSIESIKGSVCTTVSVSDTLWVKKNNKWGLINVNGKTILPFEYEDIDTYSWEEKTKPYALVKKSGKWGMVDATGKVILACNYKSISWGEDGYYNIQDYATGKYGIFNFNTSKITTPCSLPGAINNKEFLEDGWGGIGGTVSINVGNSLNALFDMDTGKQVTSTYLVMKTSSRGLFYNTYNDIFGPDGRIVFNRAEDTINYTLVVKDGKVGSINVSRLKIGGKLPTSTYEKPKPEPINPRCYLVAYPENRMYLIGDGFDVKGLIVHYQDENGVRSIVDNSKLKFITSRTVELTQGRAFTTGGIKTVEVQYDGKKVDTFDINVLPKEAGDILKTGEYYIQILGKYIYPVNANGTLWLELSDKKPEKPFSVKLVNYIEDRGPAYTIHYDGRAIGQPSSKNGAQLQSAALSHTWRINKYTSFCTIRDYGNQKLLVNASGEKNANGTKVIVWSHTGSAPEHGKVKFIPAK</sequence>
<evidence type="ECO:0000313" key="2">
    <source>
        <dbReference type="Proteomes" id="UP000306409"/>
    </source>
</evidence>
<dbReference type="PANTHER" id="PTHR37841:SF1">
    <property type="entry name" value="DUF3298 DOMAIN-CONTAINING PROTEIN"/>
    <property type="match status" value="1"/>
</dbReference>
<reference evidence="1 2" key="1">
    <citation type="submission" date="2020-09" db="EMBL/GenBank/DDBJ databases">
        <title>Characterization and genome sequencing of Ruminiclostridium sp. nov. MA18.</title>
        <authorList>
            <person name="Rettenmaier R."/>
            <person name="Kowollik M.-L."/>
            <person name="Liebl W."/>
            <person name="Zverlov V."/>
        </authorList>
    </citation>
    <scope>NUCLEOTIDE SEQUENCE [LARGE SCALE GENOMIC DNA]</scope>
    <source>
        <strain evidence="1 2">MA18</strain>
    </source>
</reference>
<dbReference type="PANTHER" id="PTHR37841">
    <property type="entry name" value="GLR2918 PROTEIN"/>
    <property type="match status" value="1"/>
</dbReference>
<dbReference type="RefSeq" id="WP_137697995.1">
    <property type="nucleotide sequence ID" value="NZ_CP061336.1"/>
</dbReference>
<dbReference type="Pfam" id="PF14903">
    <property type="entry name" value="WG_beta_rep"/>
    <property type="match status" value="3"/>
</dbReference>
<dbReference type="Gene3D" id="2.60.40.3630">
    <property type="match status" value="1"/>
</dbReference>
<dbReference type="OrthoDB" id="210273at2"/>
<dbReference type="KEGG" id="rher:EHE19_003960"/>
<accession>A0A4U7JDG2</accession>
<evidence type="ECO:0000313" key="1">
    <source>
        <dbReference type="EMBL" id="QNU67640.1"/>
    </source>
</evidence>
<organism evidence="1 2">
    <name type="scientific">Ruminiclostridium herbifermentans</name>
    <dbReference type="NCBI Taxonomy" id="2488810"/>
    <lineage>
        <taxon>Bacteria</taxon>
        <taxon>Bacillati</taxon>
        <taxon>Bacillota</taxon>
        <taxon>Clostridia</taxon>
        <taxon>Eubacteriales</taxon>
        <taxon>Oscillospiraceae</taxon>
        <taxon>Ruminiclostridium</taxon>
    </lineage>
</organism>
<dbReference type="InterPro" id="IPR032774">
    <property type="entry name" value="WG_beta_rep"/>
</dbReference>